<evidence type="ECO:0000313" key="12">
    <source>
        <dbReference type="Proteomes" id="UP001172102"/>
    </source>
</evidence>
<dbReference type="AlphaFoldDB" id="A0AA40DVR2"/>
<dbReference type="InterPro" id="IPR007504">
    <property type="entry name" value="H/ACA_rnp_Gar1/Naf1"/>
</dbReference>
<feature type="region of interest" description="Disordered" evidence="10">
    <location>
        <begin position="364"/>
        <end position="552"/>
    </location>
</feature>
<dbReference type="Pfam" id="PF04410">
    <property type="entry name" value="Gar1"/>
    <property type="match status" value="1"/>
</dbReference>
<gene>
    <name evidence="11" type="ORF">B0H67DRAFT_537596</name>
</gene>
<organism evidence="11 12">
    <name type="scientific">Lasiosphaeris hirsuta</name>
    <dbReference type="NCBI Taxonomy" id="260670"/>
    <lineage>
        <taxon>Eukaryota</taxon>
        <taxon>Fungi</taxon>
        <taxon>Dikarya</taxon>
        <taxon>Ascomycota</taxon>
        <taxon>Pezizomycotina</taxon>
        <taxon>Sordariomycetes</taxon>
        <taxon>Sordariomycetidae</taxon>
        <taxon>Sordariales</taxon>
        <taxon>Lasiosphaeriaceae</taxon>
        <taxon>Lasiosphaeris</taxon>
    </lineage>
</organism>
<feature type="compositionally biased region" description="Low complexity" evidence="10">
    <location>
        <begin position="146"/>
        <end position="158"/>
    </location>
</feature>
<feature type="compositionally biased region" description="Low complexity" evidence="10">
    <location>
        <begin position="572"/>
        <end position="588"/>
    </location>
</feature>
<evidence type="ECO:0000256" key="6">
    <source>
        <dbReference type="ARBA" id="ARBA00022553"/>
    </source>
</evidence>
<feature type="compositionally biased region" description="Low complexity" evidence="10">
    <location>
        <begin position="596"/>
        <end position="610"/>
    </location>
</feature>
<evidence type="ECO:0000313" key="11">
    <source>
        <dbReference type="EMBL" id="KAK0715267.1"/>
    </source>
</evidence>
<keyword evidence="7" id="KW-0694">RNA-binding</keyword>
<dbReference type="Gene3D" id="2.40.10.230">
    <property type="entry name" value="Probable tRNA pseudouridine synthase domain"/>
    <property type="match status" value="1"/>
</dbReference>
<dbReference type="GO" id="GO:0003723">
    <property type="term" value="F:RNA binding"/>
    <property type="evidence" value="ECO:0007669"/>
    <property type="project" value="UniProtKB-KW"/>
</dbReference>
<evidence type="ECO:0000256" key="5">
    <source>
        <dbReference type="ARBA" id="ARBA00022552"/>
    </source>
</evidence>
<keyword evidence="4" id="KW-0690">Ribosome biogenesis</keyword>
<comment type="subcellular location">
    <subcellularLocation>
        <location evidence="1">Nucleus</location>
    </subcellularLocation>
</comment>
<evidence type="ECO:0000256" key="2">
    <source>
        <dbReference type="ARBA" id="ARBA00009801"/>
    </source>
</evidence>
<dbReference type="InterPro" id="IPR009000">
    <property type="entry name" value="Transl_B-barrel_sf"/>
</dbReference>
<feature type="region of interest" description="Disordered" evidence="10">
    <location>
        <begin position="124"/>
        <end position="171"/>
    </location>
</feature>
<keyword evidence="8" id="KW-0539">Nucleus</keyword>
<dbReference type="GO" id="GO:0000493">
    <property type="term" value="P:box H/ACA snoRNP assembly"/>
    <property type="evidence" value="ECO:0007669"/>
    <property type="project" value="InterPro"/>
</dbReference>
<dbReference type="PANTHER" id="PTHR31633">
    <property type="entry name" value="H/ACA RIBONUCLEOPROTEIN COMPLEX NON-CORE SUBUNIT NAF1"/>
    <property type="match status" value="1"/>
</dbReference>
<dbReference type="InterPro" id="IPR040309">
    <property type="entry name" value="Naf1"/>
</dbReference>
<keyword evidence="6" id="KW-0597">Phosphoprotein</keyword>
<dbReference type="EMBL" id="JAUKUA010000004">
    <property type="protein sequence ID" value="KAK0715267.1"/>
    <property type="molecule type" value="Genomic_DNA"/>
</dbReference>
<evidence type="ECO:0000256" key="4">
    <source>
        <dbReference type="ARBA" id="ARBA00022517"/>
    </source>
</evidence>
<dbReference type="GO" id="GO:0006364">
    <property type="term" value="P:rRNA processing"/>
    <property type="evidence" value="ECO:0007669"/>
    <property type="project" value="UniProtKB-KW"/>
</dbReference>
<feature type="region of interest" description="Disordered" evidence="10">
    <location>
        <begin position="64"/>
        <end position="104"/>
    </location>
</feature>
<dbReference type="InterPro" id="IPR038664">
    <property type="entry name" value="Gar1/Naf1_Cbf5-bd_sf"/>
</dbReference>
<feature type="region of interest" description="Disordered" evidence="10">
    <location>
        <begin position="187"/>
        <end position="222"/>
    </location>
</feature>
<name>A0AA40DVR2_9PEZI</name>
<feature type="compositionally biased region" description="Polar residues" evidence="10">
    <location>
        <begin position="413"/>
        <end position="422"/>
    </location>
</feature>
<evidence type="ECO:0000256" key="3">
    <source>
        <dbReference type="ARBA" id="ARBA00021438"/>
    </source>
</evidence>
<dbReference type="GO" id="GO:0005634">
    <property type="term" value="C:nucleus"/>
    <property type="evidence" value="ECO:0007669"/>
    <property type="project" value="UniProtKB-SubCell"/>
</dbReference>
<feature type="compositionally biased region" description="Polar residues" evidence="10">
    <location>
        <begin position="76"/>
        <end position="85"/>
    </location>
</feature>
<reference evidence="11" key="1">
    <citation type="submission" date="2023-06" db="EMBL/GenBank/DDBJ databases">
        <title>Genome-scale phylogeny and comparative genomics of the fungal order Sordariales.</title>
        <authorList>
            <consortium name="Lawrence Berkeley National Laboratory"/>
            <person name="Hensen N."/>
            <person name="Bonometti L."/>
            <person name="Westerberg I."/>
            <person name="Brannstrom I.O."/>
            <person name="Guillou S."/>
            <person name="Cros-Aarteil S."/>
            <person name="Calhoun S."/>
            <person name="Haridas S."/>
            <person name="Kuo A."/>
            <person name="Mondo S."/>
            <person name="Pangilinan J."/>
            <person name="Riley R."/>
            <person name="Labutti K."/>
            <person name="Andreopoulos B."/>
            <person name="Lipzen A."/>
            <person name="Chen C."/>
            <person name="Yanf M."/>
            <person name="Daum C."/>
            <person name="Ng V."/>
            <person name="Clum A."/>
            <person name="Steindorff A."/>
            <person name="Ohm R."/>
            <person name="Martin F."/>
            <person name="Silar P."/>
            <person name="Natvig D."/>
            <person name="Lalanne C."/>
            <person name="Gautier V."/>
            <person name="Ament-Velasquez S.L."/>
            <person name="Kruys A."/>
            <person name="Hutchinson M.I."/>
            <person name="Powell A.J."/>
            <person name="Barry K."/>
            <person name="Miller A.N."/>
            <person name="Grigoriev I.V."/>
            <person name="Debuchy R."/>
            <person name="Gladieux P."/>
            <person name="Thoren M.H."/>
            <person name="Johannesson H."/>
        </authorList>
    </citation>
    <scope>NUCLEOTIDE SEQUENCE</scope>
    <source>
        <strain evidence="11">SMH4607-1</strain>
    </source>
</reference>
<evidence type="ECO:0000256" key="9">
    <source>
        <dbReference type="ARBA" id="ARBA00076743"/>
    </source>
</evidence>
<accession>A0AA40DVR2</accession>
<protein>
    <recommendedName>
        <fullName evidence="3">H/ACA ribonucleoprotein complex non-core subunit NAF1</fullName>
    </recommendedName>
    <alternativeName>
        <fullName evidence="9">Nuclear assembly factor 1</fullName>
    </alternativeName>
</protein>
<feature type="compositionally biased region" description="Acidic residues" evidence="10">
    <location>
        <begin position="159"/>
        <end position="168"/>
    </location>
</feature>
<keyword evidence="12" id="KW-1185">Reference proteome</keyword>
<dbReference type="SUPFAM" id="SSF50447">
    <property type="entry name" value="Translation proteins"/>
    <property type="match status" value="1"/>
</dbReference>
<comment type="similarity">
    <text evidence="2">Belongs to the NAF1 family.</text>
</comment>
<dbReference type="GO" id="GO:0001522">
    <property type="term" value="P:pseudouridine synthesis"/>
    <property type="evidence" value="ECO:0007669"/>
    <property type="project" value="InterPro"/>
</dbReference>
<keyword evidence="5" id="KW-0698">rRNA processing</keyword>
<evidence type="ECO:0000256" key="10">
    <source>
        <dbReference type="SAM" id="MobiDB-lite"/>
    </source>
</evidence>
<comment type="caution">
    <text evidence="11">The sequence shown here is derived from an EMBL/GenBank/DDBJ whole genome shotgun (WGS) entry which is preliminary data.</text>
</comment>
<evidence type="ECO:0000256" key="1">
    <source>
        <dbReference type="ARBA" id="ARBA00004123"/>
    </source>
</evidence>
<dbReference type="FunFam" id="2.40.10.230:FF:000002">
    <property type="entry name" value="H/ACA ribonucleoprotein complex non-core subunit NAF1"/>
    <property type="match status" value="1"/>
</dbReference>
<feature type="region of interest" description="Disordered" evidence="10">
    <location>
        <begin position="569"/>
        <end position="618"/>
    </location>
</feature>
<sequence>MSDQSFQIPGLGQAKPNEQLPAQNFAPDLLAAAASISDDPQLDAPAEDRAVETTETMDIDAKEVTITTPTESTATIDHSVSQEDSASGDVDMGNGSFTPSSPGVASALEAALNGMIPAAPEQVQVAADADAPTEGEHPEWEEDSSPYESSSESESSDSSSDDDSEDEGGYPLLGIEETAQMLMAEDADADGDGDSNNKTGKGGGAPLRTKNETLDDDVVPKPDITITPEMKIEPLGNIQFIVENTAVIQSQSPGEVRVLERGSVLCKEDRSVVGALTDILGNIKSPVYILRFSSEDEIKGLGLEVGADVFYSVEHAVYAFTQALKEIKGSDASNLHDEEVNQEEMEFSDDEKEAEYKWEQKLKKRAGKGGRGGREQSLHPYPFSNAEPAPEGLRDTNLNYDDDEDGPYKPLSRPSTFAQGASTLPPRPETGFGQPRGGFVQRGAQRGGRGDFRGRGRGRGAPRGGDRKFGQQRGHGGNHPPSFARGASPPGAYPNPSSLPAVPHSPHMPPPPYGTAPLIPPPPPPQAGHWPPVPNAYSVPSPPGTLPTWPAVGAQTAAHTRAYINPAFYSSAQYGQQPQAQQHQQHQQPPRPAQPAVPQQQQQQQYWNQQGGYGQDQQ</sequence>
<feature type="compositionally biased region" description="Pro residues" evidence="10">
    <location>
        <begin position="506"/>
        <end position="545"/>
    </location>
</feature>
<dbReference type="GO" id="GO:0005732">
    <property type="term" value="C:sno(s)RNA-containing ribonucleoprotein complex"/>
    <property type="evidence" value="ECO:0007669"/>
    <property type="project" value="InterPro"/>
</dbReference>
<feature type="compositionally biased region" description="Low complexity" evidence="10">
    <location>
        <begin position="65"/>
        <end position="75"/>
    </location>
</feature>
<evidence type="ECO:0000256" key="8">
    <source>
        <dbReference type="ARBA" id="ARBA00023242"/>
    </source>
</evidence>
<proteinExistence type="inferred from homology"/>
<evidence type="ECO:0000256" key="7">
    <source>
        <dbReference type="ARBA" id="ARBA00022884"/>
    </source>
</evidence>
<dbReference type="PANTHER" id="PTHR31633:SF1">
    <property type="entry name" value="H_ACA RIBONUCLEOPROTEIN COMPLEX NON-CORE SUBUNIT NAF1"/>
    <property type="match status" value="1"/>
</dbReference>
<feature type="region of interest" description="Disordered" evidence="10">
    <location>
        <begin position="1"/>
        <end position="23"/>
    </location>
</feature>
<dbReference type="Proteomes" id="UP001172102">
    <property type="component" value="Unassembled WGS sequence"/>
</dbReference>